<feature type="domain" description="TRAP C4-dicarboxylate transport system permease DctM subunit" evidence="8">
    <location>
        <begin position="10"/>
        <end position="415"/>
    </location>
</feature>
<comment type="caution">
    <text evidence="7">Lacks conserved residue(s) required for the propagation of feature annotation.</text>
</comment>
<name>A0A9X1P0M6_9HYPH</name>
<evidence type="ECO:0000256" key="4">
    <source>
        <dbReference type="ARBA" id="ARBA00022692"/>
    </source>
</evidence>
<keyword evidence="7" id="KW-0813">Transport</keyword>
<feature type="transmembrane region" description="Helical" evidence="7">
    <location>
        <begin position="46"/>
        <end position="68"/>
    </location>
</feature>
<keyword evidence="10" id="KW-1185">Reference proteome</keyword>
<reference evidence="9" key="1">
    <citation type="submission" date="2022-01" db="EMBL/GenBank/DDBJ databases">
        <title>Jiella avicenniae sp. nov., a novel endophytic bacterium isolated from bark of Avicennia marina.</title>
        <authorList>
            <person name="Tuo L."/>
        </authorList>
    </citation>
    <scope>NUCLEOTIDE SEQUENCE</scope>
    <source>
        <strain evidence="9">CBK1P-4</strain>
    </source>
</reference>
<evidence type="ECO:0000256" key="2">
    <source>
        <dbReference type="ARBA" id="ARBA00022475"/>
    </source>
</evidence>
<evidence type="ECO:0000313" key="9">
    <source>
        <dbReference type="EMBL" id="MCE7027141.1"/>
    </source>
</evidence>
<sequence>MPVILLTLVGATLLIGVPIFLALALTAFLGIGLFTSTPPVIVAQRLFAGIDNFTLMSIPFFVLAADLMRVAGIADRLIRLARVLVGWLPGGLAASGVVACLFFGSISGSSPATLAAVGSIMICALIKAGYPERFSIGLMTTAGSLGIVVPPSITLIIYGAVTGTSIGQLFAAGLVPGIMLAAMLIAYCGYAGWRYAVPLEPRPSAGEVGRAFKDAGFGLGLPVLLLGGIYTGVFTPTESAAVAVAYGLVVGMLVYRSIDLPALGRVLKESGLVSATLLLIAAGASALSWLLASQGIVGDVAAQVLGTTDNPALILLLFNLVLIVAGCFLDGTSAVIILAPLMLKIISSVGIDPVHFGIVTLVNVELGMMTPPVGLNLFVACAITRKPIHFVALAVLPSTLIVLLGLLVITYVPWISMVLPDALYR</sequence>
<dbReference type="Proteomes" id="UP001139035">
    <property type="component" value="Unassembled WGS sequence"/>
</dbReference>
<dbReference type="NCBIfam" id="TIGR00786">
    <property type="entry name" value="dctM"/>
    <property type="match status" value="1"/>
</dbReference>
<dbReference type="EMBL" id="JAJUWU010000003">
    <property type="protein sequence ID" value="MCE7027141.1"/>
    <property type="molecule type" value="Genomic_DNA"/>
</dbReference>
<keyword evidence="4 7" id="KW-0812">Transmembrane</keyword>
<feature type="transmembrane region" description="Helical" evidence="7">
    <location>
        <begin position="167"/>
        <end position="193"/>
    </location>
</feature>
<dbReference type="InterPro" id="IPR004681">
    <property type="entry name" value="TRAP_DctM"/>
</dbReference>
<feature type="transmembrane region" description="Helical" evidence="7">
    <location>
        <begin position="270"/>
        <end position="292"/>
    </location>
</feature>
<keyword evidence="3 7" id="KW-0997">Cell inner membrane</keyword>
<proteinExistence type="inferred from homology"/>
<dbReference type="Pfam" id="PF06808">
    <property type="entry name" value="DctM"/>
    <property type="match status" value="1"/>
</dbReference>
<gene>
    <name evidence="9" type="ORF">LZD57_03985</name>
</gene>
<evidence type="ECO:0000256" key="1">
    <source>
        <dbReference type="ARBA" id="ARBA00004429"/>
    </source>
</evidence>
<evidence type="ECO:0000256" key="6">
    <source>
        <dbReference type="ARBA" id="ARBA00023136"/>
    </source>
</evidence>
<evidence type="ECO:0000256" key="5">
    <source>
        <dbReference type="ARBA" id="ARBA00022989"/>
    </source>
</evidence>
<keyword evidence="6 7" id="KW-0472">Membrane</keyword>
<accession>A0A9X1P0M6</accession>
<evidence type="ECO:0000256" key="7">
    <source>
        <dbReference type="RuleBase" id="RU369079"/>
    </source>
</evidence>
<feature type="transmembrane region" description="Helical" evidence="7">
    <location>
        <begin position="390"/>
        <end position="415"/>
    </location>
</feature>
<dbReference type="AlphaFoldDB" id="A0A9X1P0M6"/>
<keyword evidence="5 7" id="KW-1133">Transmembrane helix</keyword>
<comment type="caution">
    <text evidence="9">The sequence shown here is derived from an EMBL/GenBank/DDBJ whole genome shotgun (WGS) entry which is preliminary data.</text>
</comment>
<comment type="subunit">
    <text evidence="7">The complex comprises the extracytoplasmic solute receptor protein and the two transmembrane proteins.</text>
</comment>
<dbReference type="GO" id="GO:0005886">
    <property type="term" value="C:plasma membrane"/>
    <property type="evidence" value="ECO:0007669"/>
    <property type="project" value="UniProtKB-SubCell"/>
</dbReference>
<comment type="function">
    <text evidence="7">Part of the tripartite ATP-independent periplasmic (TRAP) transport system.</text>
</comment>
<comment type="subcellular location">
    <subcellularLocation>
        <location evidence="1 7">Cell inner membrane</location>
        <topology evidence="1 7">Multi-pass membrane protein</topology>
    </subcellularLocation>
</comment>
<comment type="similarity">
    <text evidence="7">Belongs to the TRAP transporter large permease family.</text>
</comment>
<dbReference type="PIRSF" id="PIRSF006066">
    <property type="entry name" value="HI0050"/>
    <property type="match status" value="1"/>
</dbReference>
<protein>
    <recommendedName>
        <fullName evidence="7">TRAP transporter large permease protein</fullName>
    </recommendedName>
</protein>
<feature type="transmembrane region" description="Helical" evidence="7">
    <location>
        <begin position="239"/>
        <end position="258"/>
    </location>
</feature>
<evidence type="ECO:0000256" key="3">
    <source>
        <dbReference type="ARBA" id="ARBA00022519"/>
    </source>
</evidence>
<evidence type="ECO:0000313" key="10">
    <source>
        <dbReference type="Proteomes" id="UP001139035"/>
    </source>
</evidence>
<dbReference type="RefSeq" id="WP_233717817.1">
    <property type="nucleotide sequence ID" value="NZ_JAJUWU010000003.1"/>
</dbReference>
<dbReference type="InterPro" id="IPR010656">
    <property type="entry name" value="DctM"/>
</dbReference>
<evidence type="ECO:0000259" key="8">
    <source>
        <dbReference type="Pfam" id="PF06808"/>
    </source>
</evidence>
<dbReference type="PANTHER" id="PTHR33362">
    <property type="entry name" value="SIALIC ACID TRAP TRANSPORTER PERMEASE PROTEIN SIAT-RELATED"/>
    <property type="match status" value="1"/>
</dbReference>
<dbReference type="GO" id="GO:0022857">
    <property type="term" value="F:transmembrane transporter activity"/>
    <property type="evidence" value="ECO:0007669"/>
    <property type="project" value="UniProtKB-UniRule"/>
</dbReference>
<feature type="transmembrane region" description="Helical" evidence="7">
    <location>
        <begin position="80"/>
        <end position="106"/>
    </location>
</feature>
<feature type="transmembrane region" description="Helical" evidence="7">
    <location>
        <begin position="312"/>
        <end position="338"/>
    </location>
</feature>
<keyword evidence="2" id="KW-1003">Cell membrane</keyword>
<organism evidence="9 10">
    <name type="scientific">Jiella avicenniae</name>
    <dbReference type="NCBI Taxonomy" id="2907202"/>
    <lineage>
        <taxon>Bacteria</taxon>
        <taxon>Pseudomonadati</taxon>
        <taxon>Pseudomonadota</taxon>
        <taxon>Alphaproteobacteria</taxon>
        <taxon>Hyphomicrobiales</taxon>
        <taxon>Aurantimonadaceae</taxon>
        <taxon>Jiella</taxon>
    </lineage>
</organism>
<feature type="transmembrane region" description="Helical" evidence="7">
    <location>
        <begin position="214"/>
        <end position="233"/>
    </location>
</feature>
<feature type="transmembrane region" description="Helical" evidence="7">
    <location>
        <begin position="112"/>
        <end position="130"/>
    </location>
</feature>
<feature type="transmembrane region" description="Helical" evidence="7">
    <location>
        <begin position="142"/>
        <end position="161"/>
    </location>
</feature>
<dbReference type="PANTHER" id="PTHR33362:SF5">
    <property type="entry name" value="C4-DICARBOXYLATE TRAP TRANSPORTER LARGE PERMEASE PROTEIN DCTM"/>
    <property type="match status" value="1"/>
</dbReference>